<proteinExistence type="predicted"/>
<dbReference type="SUPFAM" id="SSF90123">
    <property type="entry name" value="ABC transporter transmembrane region"/>
    <property type="match status" value="1"/>
</dbReference>
<comment type="subcellular location">
    <subcellularLocation>
        <location evidence="1">Membrane</location>
        <topology evidence="1">Multi-pass membrane protein</topology>
    </subcellularLocation>
</comment>
<reference evidence="12" key="1">
    <citation type="submission" date="2025-08" db="UniProtKB">
        <authorList>
            <consortium name="Ensembl"/>
        </authorList>
    </citation>
    <scope>IDENTIFICATION</scope>
</reference>
<keyword evidence="13" id="KW-1185">Reference proteome</keyword>
<dbReference type="Gene3D" id="1.20.1560.10">
    <property type="entry name" value="ABC transporter type 1, transmembrane domain"/>
    <property type="match status" value="1"/>
</dbReference>
<dbReference type="Ensembl" id="ENSCPRT00005019675.1">
    <property type="protein sequence ID" value="ENSCPRP00005016795.1"/>
    <property type="gene ID" value="ENSCPRG00005011704.1"/>
</dbReference>
<dbReference type="InterPro" id="IPR039421">
    <property type="entry name" value="Type_1_exporter"/>
</dbReference>
<dbReference type="PANTHER" id="PTHR43394">
    <property type="entry name" value="ATP-DEPENDENT PERMEASE MDL1, MITOCHONDRIAL"/>
    <property type="match status" value="1"/>
</dbReference>
<keyword evidence="2" id="KW-0813">Transport</keyword>
<feature type="transmembrane region" description="Helical" evidence="10">
    <location>
        <begin position="85"/>
        <end position="109"/>
    </location>
</feature>
<dbReference type="AlphaFoldDB" id="A0A7M4F0V0"/>
<organism evidence="12 13">
    <name type="scientific">Crocodylus porosus</name>
    <name type="common">Saltwater crocodile</name>
    <name type="synonym">Estuarine crocodile</name>
    <dbReference type="NCBI Taxonomy" id="8502"/>
    <lineage>
        <taxon>Eukaryota</taxon>
        <taxon>Metazoa</taxon>
        <taxon>Chordata</taxon>
        <taxon>Craniata</taxon>
        <taxon>Vertebrata</taxon>
        <taxon>Euteleostomi</taxon>
        <taxon>Archelosauria</taxon>
        <taxon>Archosauria</taxon>
        <taxon>Crocodylia</taxon>
        <taxon>Longirostres</taxon>
        <taxon>Crocodylidae</taxon>
        <taxon>Crocodylus</taxon>
    </lineage>
</organism>
<protein>
    <recommendedName>
        <fullName evidence="11">ABC transmembrane type-1 domain-containing protein</fullName>
    </recommendedName>
</protein>
<keyword evidence="6" id="KW-1278">Translocase</keyword>
<keyword evidence="8 10" id="KW-0472">Membrane</keyword>
<feature type="domain" description="ABC transmembrane type-1" evidence="11">
    <location>
        <begin position="30"/>
        <end position="147"/>
    </location>
</feature>
<evidence type="ECO:0000256" key="2">
    <source>
        <dbReference type="ARBA" id="ARBA00022448"/>
    </source>
</evidence>
<dbReference type="PANTHER" id="PTHR43394:SF28">
    <property type="entry name" value="ATP-BINDING CASSETTE SUBFAMILY B MEMBER 1"/>
    <property type="match status" value="1"/>
</dbReference>
<keyword evidence="7 10" id="KW-1133">Transmembrane helix</keyword>
<evidence type="ECO:0000256" key="10">
    <source>
        <dbReference type="SAM" id="Phobius"/>
    </source>
</evidence>
<dbReference type="GO" id="GO:0005524">
    <property type="term" value="F:ATP binding"/>
    <property type="evidence" value="ECO:0007669"/>
    <property type="project" value="InterPro"/>
</dbReference>
<keyword evidence="5" id="KW-0677">Repeat</keyword>
<evidence type="ECO:0000256" key="9">
    <source>
        <dbReference type="ARBA" id="ARBA00023180"/>
    </source>
</evidence>
<accession>A0A7M4F0V0</accession>
<dbReference type="PROSITE" id="PS50929">
    <property type="entry name" value="ABC_TM1F"/>
    <property type="match status" value="1"/>
</dbReference>
<dbReference type="Pfam" id="PF00664">
    <property type="entry name" value="ABC_membrane"/>
    <property type="match status" value="1"/>
</dbReference>
<name>A0A7M4F0V0_CROPO</name>
<evidence type="ECO:0000313" key="12">
    <source>
        <dbReference type="Ensembl" id="ENSCPRP00005016795.1"/>
    </source>
</evidence>
<sequence length="147" mass="16917">ENKKKSENLNMVSPLTMFRYADWLDKLLMVLGTTMAILHGAGQPLMMIVFGDMTDSFVTSENISYPGNFSFNLIGRLEEEMTRYAYYYSEIGAGVLFAAYMQVAFWTVAAGRQIKKIRQQFFHAIMRQEIGWFDVNDVGELNTRLIE</sequence>
<keyword evidence="9" id="KW-0325">Glycoprotein</keyword>
<evidence type="ECO:0000256" key="7">
    <source>
        <dbReference type="ARBA" id="ARBA00022989"/>
    </source>
</evidence>
<dbReference type="InterPro" id="IPR011527">
    <property type="entry name" value="ABC1_TM_dom"/>
</dbReference>
<dbReference type="GeneTree" id="ENSGT00940000161340"/>
<keyword evidence="4 10" id="KW-0812">Transmembrane</keyword>
<evidence type="ECO:0000256" key="4">
    <source>
        <dbReference type="ARBA" id="ARBA00022692"/>
    </source>
</evidence>
<dbReference type="GO" id="GO:0090374">
    <property type="term" value="P:oligopeptide export from mitochondrion"/>
    <property type="evidence" value="ECO:0007669"/>
    <property type="project" value="TreeGrafter"/>
</dbReference>
<evidence type="ECO:0000256" key="6">
    <source>
        <dbReference type="ARBA" id="ARBA00022967"/>
    </source>
</evidence>
<dbReference type="Proteomes" id="UP000594220">
    <property type="component" value="Unplaced"/>
</dbReference>
<evidence type="ECO:0000256" key="8">
    <source>
        <dbReference type="ARBA" id="ARBA00023136"/>
    </source>
</evidence>
<reference evidence="12" key="2">
    <citation type="submission" date="2025-09" db="UniProtKB">
        <authorList>
            <consortium name="Ensembl"/>
        </authorList>
    </citation>
    <scope>IDENTIFICATION</scope>
</reference>
<evidence type="ECO:0000256" key="1">
    <source>
        <dbReference type="ARBA" id="ARBA00004141"/>
    </source>
</evidence>
<evidence type="ECO:0000313" key="13">
    <source>
        <dbReference type="Proteomes" id="UP000594220"/>
    </source>
</evidence>
<feature type="transmembrane region" description="Helical" evidence="10">
    <location>
        <begin position="27"/>
        <end position="50"/>
    </location>
</feature>
<dbReference type="InterPro" id="IPR036640">
    <property type="entry name" value="ABC1_TM_sf"/>
</dbReference>
<dbReference type="GO" id="GO:0005743">
    <property type="term" value="C:mitochondrial inner membrane"/>
    <property type="evidence" value="ECO:0007669"/>
    <property type="project" value="TreeGrafter"/>
</dbReference>
<evidence type="ECO:0000256" key="3">
    <source>
        <dbReference type="ARBA" id="ARBA00022553"/>
    </source>
</evidence>
<evidence type="ECO:0000256" key="5">
    <source>
        <dbReference type="ARBA" id="ARBA00022737"/>
    </source>
</evidence>
<evidence type="ECO:0000259" key="11">
    <source>
        <dbReference type="PROSITE" id="PS50929"/>
    </source>
</evidence>
<keyword evidence="3" id="KW-0597">Phosphoprotein</keyword>
<dbReference type="GO" id="GO:0015421">
    <property type="term" value="F:ABC-type oligopeptide transporter activity"/>
    <property type="evidence" value="ECO:0007669"/>
    <property type="project" value="TreeGrafter"/>
</dbReference>